<dbReference type="EMBL" id="MU006301">
    <property type="protein sequence ID" value="KAF2851820.1"/>
    <property type="molecule type" value="Genomic_DNA"/>
</dbReference>
<gene>
    <name evidence="2" type="ORF">T440DRAFT_58991</name>
</gene>
<accession>A0A6A7B8W5</accession>
<feature type="region of interest" description="Disordered" evidence="1">
    <location>
        <begin position="107"/>
        <end position="136"/>
    </location>
</feature>
<dbReference type="AlphaFoldDB" id="A0A6A7B8W5"/>
<evidence type="ECO:0000256" key="1">
    <source>
        <dbReference type="SAM" id="MobiDB-lite"/>
    </source>
</evidence>
<name>A0A6A7B8W5_9PLEO</name>
<protein>
    <submittedName>
        <fullName evidence="2">Uncharacterized protein</fullName>
    </submittedName>
</protein>
<keyword evidence="3" id="KW-1185">Reference proteome</keyword>
<sequence>MGWRRTSGQTVQVWDGLREVARVVQSCRAIVSGVCCLAQSNAKLWELPRFRRANFGGEHALDGFGPRIARPAIVPTGLHQHLQRLKASSFGALHGCLLSAPTRQRHLQGCRTRPVQHEEEDVRRPRRHGTTIPGFPSWRAPPRLSAILRPAPLIGQLVTDRVASPNPPLPEARSPSSMSGAPIPAVRVLALHSA</sequence>
<proteinExistence type="predicted"/>
<feature type="region of interest" description="Disordered" evidence="1">
    <location>
        <begin position="161"/>
        <end position="181"/>
    </location>
</feature>
<reference evidence="2" key="1">
    <citation type="submission" date="2020-01" db="EMBL/GenBank/DDBJ databases">
        <authorList>
            <consortium name="DOE Joint Genome Institute"/>
            <person name="Haridas S."/>
            <person name="Albert R."/>
            <person name="Binder M."/>
            <person name="Bloem J."/>
            <person name="Labutti K."/>
            <person name="Salamov A."/>
            <person name="Andreopoulos B."/>
            <person name="Baker S.E."/>
            <person name="Barry K."/>
            <person name="Bills G."/>
            <person name="Bluhm B.H."/>
            <person name="Cannon C."/>
            <person name="Castanera R."/>
            <person name="Culley D.E."/>
            <person name="Daum C."/>
            <person name="Ezra D."/>
            <person name="Gonzalez J.B."/>
            <person name="Henrissat B."/>
            <person name="Kuo A."/>
            <person name="Liang C."/>
            <person name="Lipzen A."/>
            <person name="Lutzoni F."/>
            <person name="Magnuson J."/>
            <person name="Mondo S."/>
            <person name="Nolan M."/>
            <person name="Ohm R."/>
            <person name="Pangilinan J."/>
            <person name="Park H.-J."/>
            <person name="Ramirez L."/>
            <person name="Alfaro M."/>
            <person name="Sun H."/>
            <person name="Tritt A."/>
            <person name="Yoshinaga Y."/>
            <person name="Zwiers L.-H."/>
            <person name="Turgeon B.G."/>
            <person name="Goodwin S.B."/>
            <person name="Spatafora J.W."/>
            <person name="Crous P.W."/>
            <person name="Grigoriev I.V."/>
        </authorList>
    </citation>
    <scope>NUCLEOTIDE SEQUENCE</scope>
    <source>
        <strain evidence="2">IPT5</strain>
    </source>
</reference>
<organism evidence="2 3">
    <name type="scientific">Plenodomus tracheiphilus IPT5</name>
    <dbReference type="NCBI Taxonomy" id="1408161"/>
    <lineage>
        <taxon>Eukaryota</taxon>
        <taxon>Fungi</taxon>
        <taxon>Dikarya</taxon>
        <taxon>Ascomycota</taxon>
        <taxon>Pezizomycotina</taxon>
        <taxon>Dothideomycetes</taxon>
        <taxon>Pleosporomycetidae</taxon>
        <taxon>Pleosporales</taxon>
        <taxon>Pleosporineae</taxon>
        <taxon>Leptosphaeriaceae</taxon>
        <taxon>Plenodomus</taxon>
    </lineage>
</organism>
<evidence type="ECO:0000313" key="2">
    <source>
        <dbReference type="EMBL" id="KAF2851820.1"/>
    </source>
</evidence>
<dbReference type="Proteomes" id="UP000799423">
    <property type="component" value="Unassembled WGS sequence"/>
</dbReference>
<evidence type="ECO:0000313" key="3">
    <source>
        <dbReference type="Proteomes" id="UP000799423"/>
    </source>
</evidence>